<feature type="domain" description="Nudix hydrolase" evidence="3">
    <location>
        <begin position="63"/>
        <end position="215"/>
    </location>
</feature>
<evidence type="ECO:0000256" key="2">
    <source>
        <dbReference type="SAM" id="MobiDB-lite"/>
    </source>
</evidence>
<keyword evidence="5" id="KW-1185">Reference proteome</keyword>
<dbReference type="EMBL" id="CM008977">
    <property type="protein sequence ID" value="PNW71529.1"/>
    <property type="molecule type" value="Genomic_DNA"/>
</dbReference>
<gene>
    <name evidence="4" type="ORF">CHLRE_16g658075v5</name>
</gene>
<dbReference type="PROSITE" id="PS51462">
    <property type="entry name" value="NUDIX"/>
    <property type="match status" value="1"/>
</dbReference>
<dbReference type="Gene3D" id="3.90.79.10">
    <property type="entry name" value="Nucleoside Triphosphate Pyrophosphohydrolase"/>
    <property type="match status" value="1"/>
</dbReference>
<dbReference type="OrthoDB" id="10249920at2759"/>
<proteinExistence type="predicted"/>
<protein>
    <recommendedName>
        <fullName evidence="3">Nudix hydrolase domain-containing protein</fullName>
    </recommendedName>
</protein>
<keyword evidence="1" id="KW-0378">Hydrolase</keyword>
<dbReference type="GO" id="GO:0034432">
    <property type="term" value="F:bis(5'-adenosyl)-pentaphosphatase activity"/>
    <property type="evidence" value="ECO:0000318"/>
    <property type="project" value="GO_Central"/>
</dbReference>
<dbReference type="GeneID" id="5723468"/>
<accession>A0A2K3CTD0</accession>
<name>A0A2K3CTD0_CHLRE</name>
<dbReference type="PANTHER" id="PTHR11839:SF22">
    <property type="entry name" value="NUDIX HYDROLASE 26, CHLOROPLASTIC"/>
    <property type="match status" value="1"/>
</dbReference>
<dbReference type="KEGG" id="cre:CHLRE_16g658075v5"/>
<dbReference type="GO" id="GO:0019693">
    <property type="term" value="P:ribose phosphate metabolic process"/>
    <property type="evidence" value="ECO:0000318"/>
    <property type="project" value="GO_Central"/>
</dbReference>
<dbReference type="InParanoid" id="A0A2K3CTD0"/>
<evidence type="ECO:0000259" key="3">
    <source>
        <dbReference type="PROSITE" id="PS51462"/>
    </source>
</evidence>
<dbReference type="InterPro" id="IPR015797">
    <property type="entry name" value="NUDIX_hydrolase-like_dom_sf"/>
</dbReference>
<dbReference type="CDD" id="cd18888">
    <property type="entry name" value="NUDIX_ADPRase_Nudt5"/>
    <property type="match status" value="1"/>
</dbReference>
<dbReference type="SUPFAM" id="SSF55811">
    <property type="entry name" value="Nudix"/>
    <property type="match status" value="1"/>
</dbReference>
<sequence>MAAKPGSAGGAAPPPAAPAPPPVLEKKTLAESRFLRFVNVDYARPGDNAKSSWQYVERTTRRGDVDAVNIFAVLKKKDGNHQVLVVKQYRPPMGKHTIELPAGLVDKDESPQTAALRELKEETGYVGTFIGATGQQALSPGLTNENMCVTAGGGAHRVTIFAEIDPELPENKNPKQSKEDRKMGITREWLPLKNLHHTLAAYEAQGWGVFAGLYAVAHGFYLRERLGL</sequence>
<dbReference type="InterPro" id="IPR000086">
    <property type="entry name" value="NUDIX_hydrolase_dom"/>
</dbReference>
<reference evidence="4 5" key="1">
    <citation type="journal article" date="2007" name="Science">
        <title>The Chlamydomonas genome reveals the evolution of key animal and plant functions.</title>
        <authorList>
            <person name="Merchant S.S."/>
            <person name="Prochnik S.E."/>
            <person name="Vallon O."/>
            <person name="Harris E.H."/>
            <person name="Karpowicz S.J."/>
            <person name="Witman G.B."/>
            <person name="Terry A."/>
            <person name="Salamov A."/>
            <person name="Fritz-Laylin L.K."/>
            <person name="Marechal-Drouard L."/>
            <person name="Marshall W.F."/>
            <person name="Qu L.H."/>
            <person name="Nelson D.R."/>
            <person name="Sanderfoot A.A."/>
            <person name="Spalding M.H."/>
            <person name="Kapitonov V.V."/>
            <person name="Ren Q."/>
            <person name="Ferris P."/>
            <person name="Lindquist E."/>
            <person name="Shapiro H."/>
            <person name="Lucas S.M."/>
            <person name="Grimwood J."/>
            <person name="Schmutz J."/>
            <person name="Cardol P."/>
            <person name="Cerutti H."/>
            <person name="Chanfreau G."/>
            <person name="Chen C.L."/>
            <person name="Cognat V."/>
            <person name="Croft M.T."/>
            <person name="Dent R."/>
            <person name="Dutcher S."/>
            <person name="Fernandez E."/>
            <person name="Fukuzawa H."/>
            <person name="Gonzalez-Ballester D."/>
            <person name="Gonzalez-Halphen D."/>
            <person name="Hallmann A."/>
            <person name="Hanikenne M."/>
            <person name="Hippler M."/>
            <person name="Inwood W."/>
            <person name="Jabbari K."/>
            <person name="Kalanon M."/>
            <person name="Kuras R."/>
            <person name="Lefebvre P.A."/>
            <person name="Lemaire S.D."/>
            <person name="Lobanov A.V."/>
            <person name="Lohr M."/>
            <person name="Manuell A."/>
            <person name="Meier I."/>
            <person name="Mets L."/>
            <person name="Mittag M."/>
            <person name="Mittelmeier T."/>
            <person name="Moroney J.V."/>
            <person name="Moseley J."/>
            <person name="Napoli C."/>
            <person name="Nedelcu A.M."/>
            <person name="Niyogi K."/>
            <person name="Novoselov S.V."/>
            <person name="Paulsen I.T."/>
            <person name="Pazour G."/>
            <person name="Purton S."/>
            <person name="Ral J.P."/>
            <person name="Riano-Pachon D.M."/>
            <person name="Riekhof W."/>
            <person name="Rymarquis L."/>
            <person name="Schroda M."/>
            <person name="Stern D."/>
            <person name="Umen J."/>
            <person name="Willows R."/>
            <person name="Wilson N."/>
            <person name="Zimmer S.L."/>
            <person name="Allmer J."/>
            <person name="Balk J."/>
            <person name="Bisova K."/>
            <person name="Chen C.J."/>
            <person name="Elias M."/>
            <person name="Gendler K."/>
            <person name="Hauser C."/>
            <person name="Lamb M.R."/>
            <person name="Ledford H."/>
            <person name="Long J.C."/>
            <person name="Minagawa J."/>
            <person name="Page M.D."/>
            <person name="Pan J."/>
            <person name="Pootakham W."/>
            <person name="Roje S."/>
            <person name="Rose A."/>
            <person name="Stahlberg E."/>
            <person name="Terauchi A.M."/>
            <person name="Yang P."/>
            <person name="Ball S."/>
            <person name="Bowler C."/>
            <person name="Dieckmann C.L."/>
            <person name="Gladyshev V.N."/>
            <person name="Green P."/>
            <person name="Jorgensen R."/>
            <person name="Mayfield S."/>
            <person name="Mueller-Roeber B."/>
            <person name="Rajamani S."/>
            <person name="Sayre R.T."/>
            <person name="Brokstein P."/>
            <person name="Dubchak I."/>
            <person name="Goodstein D."/>
            <person name="Hornick L."/>
            <person name="Huang Y.W."/>
            <person name="Jhaveri J."/>
            <person name="Luo Y."/>
            <person name="Martinez D."/>
            <person name="Ngau W.C."/>
            <person name="Otillar B."/>
            <person name="Poliakov A."/>
            <person name="Porter A."/>
            <person name="Szajkowski L."/>
            <person name="Werner G."/>
            <person name="Zhou K."/>
            <person name="Grigoriev I.V."/>
            <person name="Rokhsar D.S."/>
            <person name="Grossman A.R."/>
        </authorList>
    </citation>
    <scope>NUCLEOTIDE SEQUENCE [LARGE SCALE GENOMIC DNA]</scope>
    <source>
        <strain evidence="5">CC-503</strain>
    </source>
</reference>
<organism evidence="4 5">
    <name type="scientific">Chlamydomonas reinhardtii</name>
    <name type="common">Chlamydomonas smithii</name>
    <dbReference type="NCBI Taxonomy" id="3055"/>
    <lineage>
        <taxon>Eukaryota</taxon>
        <taxon>Viridiplantae</taxon>
        <taxon>Chlorophyta</taxon>
        <taxon>core chlorophytes</taxon>
        <taxon>Chlorophyceae</taxon>
        <taxon>CS clade</taxon>
        <taxon>Chlamydomonadales</taxon>
        <taxon>Chlamydomonadaceae</taxon>
        <taxon>Chlamydomonas</taxon>
    </lineage>
</organism>
<dbReference type="RefSeq" id="XP_042915575.1">
    <property type="nucleotide sequence ID" value="XM_043070933.1"/>
</dbReference>
<evidence type="ECO:0000313" key="4">
    <source>
        <dbReference type="EMBL" id="PNW71529.1"/>
    </source>
</evidence>
<evidence type="ECO:0000313" key="5">
    <source>
        <dbReference type="Proteomes" id="UP000006906"/>
    </source>
</evidence>
<dbReference type="GO" id="GO:0008893">
    <property type="term" value="F:guanosine-3',5'-bis(diphosphate) 3'-diphosphatase activity"/>
    <property type="evidence" value="ECO:0000318"/>
    <property type="project" value="GO_Central"/>
</dbReference>
<dbReference type="GO" id="GO:0006753">
    <property type="term" value="P:nucleoside phosphate metabolic process"/>
    <property type="evidence" value="ECO:0000318"/>
    <property type="project" value="GO_Central"/>
</dbReference>
<dbReference type="AlphaFoldDB" id="A0A2K3CTD0"/>
<dbReference type="Gramene" id="PNW71529">
    <property type="protein sequence ID" value="PNW71529"/>
    <property type="gene ID" value="CHLRE_16g658075v5"/>
</dbReference>
<feature type="region of interest" description="Disordered" evidence="2">
    <location>
        <begin position="1"/>
        <end position="23"/>
    </location>
</feature>
<dbReference type="STRING" id="3055.A0A2K3CTD0"/>
<dbReference type="PaxDb" id="3055-EDO99727"/>
<feature type="compositionally biased region" description="Pro residues" evidence="2">
    <location>
        <begin position="12"/>
        <end position="23"/>
    </location>
</feature>
<evidence type="ECO:0000256" key="1">
    <source>
        <dbReference type="ARBA" id="ARBA00022801"/>
    </source>
</evidence>
<dbReference type="Proteomes" id="UP000006906">
    <property type="component" value="Chromosome 16"/>
</dbReference>
<dbReference type="ExpressionAtlas" id="A0A2K3CTD0">
    <property type="expression patterns" value="differential"/>
</dbReference>
<dbReference type="InterPro" id="IPR020084">
    <property type="entry name" value="NUDIX_hydrolase_CS"/>
</dbReference>
<dbReference type="Pfam" id="PF00293">
    <property type="entry name" value="NUDIX"/>
    <property type="match status" value="1"/>
</dbReference>
<dbReference type="PANTHER" id="PTHR11839">
    <property type="entry name" value="UDP/ADP-SUGAR PYROPHOSPHATASE"/>
    <property type="match status" value="1"/>
</dbReference>
<dbReference type="PROSITE" id="PS00893">
    <property type="entry name" value="NUDIX_BOX"/>
    <property type="match status" value="1"/>
</dbReference>